<accession>A0ABW5SSW1</accession>
<protein>
    <submittedName>
        <fullName evidence="1">Uncharacterized protein</fullName>
    </submittedName>
</protein>
<reference evidence="2" key="1">
    <citation type="journal article" date="2019" name="Int. J. Syst. Evol. Microbiol.">
        <title>The Global Catalogue of Microorganisms (GCM) 10K type strain sequencing project: providing services to taxonomists for standard genome sequencing and annotation.</title>
        <authorList>
            <consortium name="The Broad Institute Genomics Platform"/>
            <consortium name="The Broad Institute Genome Sequencing Center for Infectious Disease"/>
            <person name="Wu L."/>
            <person name="Ma J."/>
        </authorList>
    </citation>
    <scope>NUCLEOTIDE SEQUENCE [LARGE SCALE GENOMIC DNA]</scope>
    <source>
        <strain evidence="2">KCTC 33849</strain>
    </source>
</reference>
<evidence type="ECO:0000313" key="1">
    <source>
        <dbReference type="EMBL" id="MFD2702631.1"/>
    </source>
</evidence>
<gene>
    <name evidence="1" type="ORF">ACFSVM_19445</name>
</gene>
<sequence>MQQSNSIDDIEGIFDFKDNKINLANPPAYLIAQKIGLTNYELVSSDYLSNFDDNQLKEMDIIQVEN</sequence>
<comment type="caution">
    <text evidence="1">The sequence shown here is derived from an EMBL/GenBank/DDBJ whole genome shotgun (WGS) entry which is preliminary data.</text>
</comment>
<keyword evidence="2" id="KW-1185">Reference proteome</keyword>
<dbReference type="Proteomes" id="UP001597540">
    <property type="component" value="Unassembled WGS sequence"/>
</dbReference>
<evidence type="ECO:0000313" key="2">
    <source>
        <dbReference type="Proteomes" id="UP001597540"/>
    </source>
</evidence>
<dbReference type="RefSeq" id="WP_379263980.1">
    <property type="nucleotide sequence ID" value="NZ_JBHUMJ010000007.1"/>
</dbReference>
<proteinExistence type="predicted"/>
<name>A0ABW5SSW1_9BACL</name>
<organism evidence="1 2">
    <name type="scientific">Paenibacillus shunpengii</name>
    <dbReference type="NCBI Taxonomy" id="2054424"/>
    <lineage>
        <taxon>Bacteria</taxon>
        <taxon>Bacillati</taxon>
        <taxon>Bacillota</taxon>
        <taxon>Bacilli</taxon>
        <taxon>Bacillales</taxon>
        <taxon>Paenibacillaceae</taxon>
        <taxon>Paenibacillus</taxon>
    </lineage>
</organism>
<dbReference type="EMBL" id="JBHUMJ010000007">
    <property type="protein sequence ID" value="MFD2702631.1"/>
    <property type="molecule type" value="Genomic_DNA"/>
</dbReference>